<reference evidence="1" key="1">
    <citation type="submission" date="2020-02" db="EMBL/GenBank/DDBJ databases">
        <authorList>
            <person name="Meier V. D."/>
        </authorList>
    </citation>
    <scope>NUCLEOTIDE SEQUENCE</scope>
    <source>
        <strain evidence="1">AVDCRST_MAG06</strain>
    </source>
</reference>
<protein>
    <submittedName>
        <fullName evidence="1">Uncharacterized protein</fullName>
    </submittedName>
</protein>
<proteinExistence type="predicted"/>
<name>A0A6J4N615_9ACTN</name>
<sequence length="63" mass="6364">MVRAIERAVGDDEDARLMLVGSAQGGATAAELAAAATSERFLIDHVVTAGAPSAQVPVVPETC</sequence>
<dbReference type="EMBL" id="CADCUP010000042">
    <property type="protein sequence ID" value="CAA9377212.1"/>
    <property type="molecule type" value="Genomic_DNA"/>
</dbReference>
<accession>A0A6J4N615</accession>
<organism evidence="1">
    <name type="scientific">uncultured Nocardioides sp</name>
    <dbReference type="NCBI Taxonomy" id="198441"/>
    <lineage>
        <taxon>Bacteria</taxon>
        <taxon>Bacillati</taxon>
        <taxon>Actinomycetota</taxon>
        <taxon>Actinomycetes</taxon>
        <taxon>Propionibacteriales</taxon>
        <taxon>Nocardioidaceae</taxon>
        <taxon>Nocardioides</taxon>
        <taxon>environmental samples</taxon>
    </lineage>
</organism>
<feature type="non-terminal residue" evidence="1">
    <location>
        <position position="63"/>
    </location>
</feature>
<gene>
    <name evidence="1" type="ORF">AVDCRST_MAG06-622</name>
</gene>
<dbReference type="AlphaFoldDB" id="A0A6J4N615"/>
<evidence type="ECO:0000313" key="1">
    <source>
        <dbReference type="EMBL" id="CAA9377212.1"/>
    </source>
</evidence>